<gene>
    <name evidence="9" type="primary">LOC100371234</name>
</gene>
<feature type="binding site" evidence="5">
    <location>
        <position position="277"/>
    </location>
    <ligand>
        <name>substrate</name>
    </ligand>
</feature>
<protein>
    <recommendedName>
        <fullName evidence="6">Methionine aminopeptidase</fullName>
        <ecNumber evidence="6">3.4.11.18</ecNumber>
    </recommendedName>
</protein>
<name>A0ABM0H0G1_SACKO</name>
<evidence type="ECO:0000256" key="3">
    <source>
        <dbReference type="ARBA" id="ARBA00022723"/>
    </source>
</evidence>
<feature type="binding site" evidence="5">
    <location>
        <position position="333"/>
    </location>
    <ligand>
        <name>a divalent metal cation</name>
        <dbReference type="ChEBI" id="CHEBI:60240"/>
        <label>2</label>
        <note>catalytic</note>
    </ligand>
</feature>
<comment type="cofactor">
    <cofactor evidence="5">
        <name>Co(2+)</name>
        <dbReference type="ChEBI" id="CHEBI:48828"/>
    </cofactor>
    <cofactor evidence="5">
        <name>Zn(2+)</name>
        <dbReference type="ChEBI" id="CHEBI:29105"/>
    </cofactor>
    <cofactor evidence="5">
        <name>Mn(2+)</name>
        <dbReference type="ChEBI" id="CHEBI:29035"/>
    </cofactor>
    <cofactor evidence="5">
        <name>Fe(2+)</name>
        <dbReference type="ChEBI" id="CHEBI:29033"/>
    </cofactor>
    <text evidence="5">Binds 2 divalent metal cations per subunit. Has a high-affinity and a low affinity metal-binding site. The true nature of the physiological cofactor is under debate. The enzyme is active with cobalt, zinc, manganese or divalent iron ions. Most likely, methionine aminopeptidases function as mononuclear Fe(2+)-metalloproteases under physiological conditions, and the catalytically relevant metal-binding site has been assigned to the histidine-containing high-affinity site.</text>
</comment>
<dbReference type="Pfam" id="PF00557">
    <property type="entry name" value="Peptidase_M24"/>
    <property type="match status" value="1"/>
</dbReference>
<keyword evidence="8" id="KW-1185">Reference proteome</keyword>
<dbReference type="Proteomes" id="UP000694865">
    <property type="component" value="Unplaced"/>
</dbReference>
<evidence type="ECO:0000256" key="2">
    <source>
        <dbReference type="ARBA" id="ARBA00022670"/>
    </source>
</evidence>
<reference evidence="9" key="1">
    <citation type="submission" date="2025-08" db="UniProtKB">
        <authorList>
            <consortium name="RefSeq"/>
        </authorList>
    </citation>
    <scope>IDENTIFICATION</scope>
    <source>
        <tissue evidence="9">Testes</tissue>
    </source>
</reference>
<feature type="binding site" evidence="5">
    <location>
        <position position="207"/>
    </location>
    <ligand>
        <name>a divalent metal cation</name>
        <dbReference type="ChEBI" id="CHEBI:60240"/>
        <label>2</label>
        <note>catalytic</note>
    </ligand>
</feature>
<dbReference type="RefSeq" id="XP_002741459.1">
    <property type="nucleotide sequence ID" value="XM_002741413.1"/>
</dbReference>
<evidence type="ECO:0000256" key="4">
    <source>
        <dbReference type="ARBA" id="ARBA00022801"/>
    </source>
</evidence>
<evidence type="ECO:0000256" key="5">
    <source>
        <dbReference type="HAMAP-Rule" id="MF_03174"/>
    </source>
</evidence>
<dbReference type="GeneID" id="100371234"/>
<dbReference type="PANTHER" id="PTHR43330">
    <property type="entry name" value="METHIONINE AMINOPEPTIDASE"/>
    <property type="match status" value="1"/>
</dbReference>
<feature type="binding site" evidence="5">
    <location>
        <position position="302"/>
    </location>
    <ligand>
        <name>a divalent metal cation</name>
        <dbReference type="ChEBI" id="CHEBI:60240"/>
        <label>2</label>
        <note>catalytic</note>
    </ligand>
</feature>
<accession>A0ABM0H0G1</accession>
<dbReference type="InterPro" id="IPR000994">
    <property type="entry name" value="Pept_M24"/>
</dbReference>
<evidence type="ECO:0000256" key="1">
    <source>
        <dbReference type="ARBA" id="ARBA00022438"/>
    </source>
</evidence>
<dbReference type="PANTHER" id="PTHR43330:SF8">
    <property type="entry name" value="METHIONINE AMINOPEPTIDASE 1D, MITOCHONDRIAL"/>
    <property type="match status" value="1"/>
</dbReference>
<evidence type="ECO:0000313" key="8">
    <source>
        <dbReference type="Proteomes" id="UP000694865"/>
    </source>
</evidence>
<comment type="catalytic activity">
    <reaction evidence="5 6">
        <text>Release of N-terminal amino acids, preferentially methionine, from peptides and arylamides.</text>
        <dbReference type="EC" id="3.4.11.18"/>
    </reaction>
</comment>
<dbReference type="PRINTS" id="PR00599">
    <property type="entry name" value="MAPEPTIDASE"/>
</dbReference>
<comment type="function">
    <text evidence="6">Cotranslationally removes the N-terminal methionine from nascent proteins. The N-terminal methionine is often cleaved when the second residue in the primary sequence is small and uncharged (Met-Ala-, Cys, Gly, Pro, Ser, Thr, or Val).</text>
</comment>
<dbReference type="InterPro" id="IPR036005">
    <property type="entry name" value="Creatinase/aminopeptidase-like"/>
</dbReference>
<dbReference type="HAMAP" id="MF_01974">
    <property type="entry name" value="MetAP_1"/>
    <property type="match status" value="1"/>
</dbReference>
<proteinExistence type="inferred from homology"/>
<feature type="binding site" evidence="5">
    <location>
        <position position="179"/>
    </location>
    <ligand>
        <name>substrate</name>
    </ligand>
</feature>
<dbReference type="Gene3D" id="3.90.230.10">
    <property type="entry name" value="Creatinase/methionine aminopeptidase superfamily"/>
    <property type="match status" value="1"/>
</dbReference>
<organism evidence="8 9">
    <name type="scientific">Saccoglossus kowalevskii</name>
    <name type="common">Acorn worm</name>
    <dbReference type="NCBI Taxonomy" id="10224"/>
    <lineage>
        <taxon>Eukaryota</taxon>
        <taxon>Metazoa</taxon>
        <taxon>Hemichordata</taxon>
        <taxon>Enteropneusta</taxon>
        <taxon>Harrimaniidae</taxon>
        <taxon>Saccoglossus</taxon>
    </lineage>
</organism>
<feature type="binding site" evidence="5">
    <location>
        <position position="196"/>
    </location>
    <ligand>
        <name>a divalent metal cation</name>
        <dbReference type="ChEBI" id="CHEBI:60240"/>
        <label>1</label>
    </ligand>
</feature>
<sequence>MAAPLVRRVLQFSKINTMSGHQQFLSPLCLLLNRSPPSPTTQFPVVKRTSFIDALRFLWRTPNTDLPYSIVDPQEISPIRTVPDHIVRPPYAETGKVPQKDKKWSYKDEIDIKYMRKSCRIARKILDIASKEVKIGVTTDHIDKVVHDACIEHNCYPSTLNYNGFPKSLCTSVNNVMVHGIPDSRPLEDGDIINLDVTVYHDGYHGDVSETCIVGNVDDDGIRLIETAKKCRDEAIKVCKPNGRFMDIGITIAKVATEAGFYTCPSFMGHGIGKNFHETPDILHHANRYTDIMKPGMVFTIEPVIADSKTYPMVLEDEWTVVSSDNERSAQFEHTILITETGVEVLTKGENEDW</sequence>
<keyword evidence="2 5" id="KW-0645">Protease</keyword>
<feature type="binding site" evidence="5">
    <location>
        <position position="207"/>
    </location>
    <ligand>
        <name>a divalent metal cation</name>
        <dbReference type="ChEBI" id="CHEBI:60240"/>
        <label>1</label>
    </ligand>
</feature>
<comment type="similarity">
    <text evidence="5">Belongs to the peptidase M24A family. Methionine aminopeptidase type 1 subfamily.</text>
</comment>
<dbReference type="CDD" id="cd01086">
    <property type="entry name" value="MetAP1"/>
    <property type="match status" value="1"/>
</dbReference>
<feature type="domain" description="Peptidase M24" evidence="7">
    <location>
        <begin position="114"/>
        <end position="340"/>
    </location>
</feature>
<keyword evidence="3 5" id="KW-0479">Metal-binding</keyword>
<dbReference type="InterPro" id="IPR001714">
    <property type="entry name" value="Pept_M24_MAP"/>
</dbReference>
<evidence type="ECO:0000313" key="9">
    <source>
        <dbReference type="RefSeq" id="XP_002741459.1"/>
    </source>
</evidence>
<keyword evidence="1 5" id="KW-0031">Aminopeptidase</keyword>
<evidence type="ECO:0000259" key="7">
    <source>
        <dbReference type="Pfam" id="PF00557"/>
    </source>
</evidence>
<dbReference type="NCBIfam" id="TIGR00500">
    <property type="entry name" value="met_pdase_I"/>
    <property type="match status" value="1"/>
</dbReference>
<feature type="binding site" evidence="5">
    <location>
        <position position="270"/>
    </location>
    <ligand>
        <name>a divalent metal cation</name>
        <dbReference type="ChEBI" id="CHEBI:60240"/>
        <label>2</label>
        <note>catalytic</note>
    </ligand>
</feature>
<dbReference type="SUPFAM" id="SSF55920">
    <property type="entry name" value="Creatinase/aminopeptidase"/>
    <property type="match status" value="1"/>
</dbReference>
<keyword evidence="4 5" id="KW-0378">Hydrolase</keyword>
<dbReference type="PROSITE" id="PS00680">
    <property type="entry name" value="MAP_1"/>
    <property type="match status" value="1"/>
</dbReference>
<feature type="binding site" evidence="5">
    <location>
        <position position="333"/>
    </location>
    <ligand>
        <name>a divalent metal cation</name>
        <dbReference type="ChEBI" id="CHEBI:60240"/>
        <label>1</label>
    </ligand>
</feature>
<evidence type="ECO:0000256" key="6">
    <source>
        <dbReference type="RuleBase" id="RU003653"/>
    </source>
</evidence>
<dbReference type="EC" id="3.4.11.18" evidence="6"/>
<dbReference type="InterPro" id="IPR002467">
    <property type="entry name" value="Pept_M24A_MAP1"/>
</dbReference>